<name>A0A1I5D2C0_9NEIS</name>
<evidence type="ECO:0000313" key="2">
    <source>
        <dbReference type="Proteomes" id="UP000242869"/>
    </source>
</evidence>
<dbReference type="Proteomes" id="UP000242869">
    <property type="component" value="Unassembled WGS sequence"/>
</dbReference>
<dbReference type="EMBL" id="FOVE01000022">
    <property type="protein sequence ID" value="SFN93372.1"/>
    <property type="molecule type" value="Genomic_DNA"/>
</dbReference>
<accession>A0A1I5D2C0</accession>
<evidence type="ECO:0000313" key="1">
    <source>
        <dbReference type="EMBL" id="SFN93372.1"/>
    </source>
</evidence>
<organism evidence="1 2">
    <name type="scientific">Formivibrio citricus</name>
    <dbReference type="NCBI Taxonomy" id="83765"/>
    <lineage>
        <taxon>Bacteria</taxon>
        <taxon>Pseudomonadati</taxon>
        <taxon>Pseudomonadota</taxon>
        <taxon>Betaproteobacteria</taxon>
        <taxon>Neisseriales</taxon>
        <taxon>Chitinibacteraceae</taxon>
        <taxon>Formivibrio</taxon>
    </lineage>
</organism>
<keyword evidence="2" id="KW-1185">Reference proteome</keyword>
<dbReference type="RefSeq" id="WP_091197373.1">
    <property type="nucleotide sequence ID" value="NZ_FOVE01000022.1"/>
</dbReference>
<gene>
    <name evidence="1" type="ORF">SAMN05660284_02560</name>
</gene>
<protein>
    <submittedName>
        <fullName evidence="1">Uncharacterized protein</fullName>
    </submittedName>
</protein>
<reference evidence="2" key="1">
    <citation type="submission" date="2016-10" db="EMBL/GenBank/DDBJ databases">
        <authorList>
            <person name="Varghese N."/>
            <person name="Submissions S."/>
        </authorList>
    </citation>
    <scope>NUCLEOTIDE SEQUENCE [LARGE SCALE GENOMIC DNA]</scope>
    <source>
        <strain evidence="2">DSM 6150</strain>
    </source>
</reference>
<proteinExistence type="predicted"/>
<dbReference type="AlphaFoldDB" id="A0A1I5D2C0"/>
<sequence>MLTLLQRQPITFQHVAVVIQAGFHGTELLLFCRIDSAYRTGTLEHLHHIGMGSLVFLATLRHPGIALLGASHSLDCGSLVGDFATDLLAFLQPQSVSSQHIAMPVQARLHRIELLPFGRADVAS</sequence>
<dbReference type="STRING" id="83765.SAMN05660284_02560"/>